<dbReference type="EMBL" id="JAULSV010000006">
    <property type="protein sequence ID" value="KAK0641299.1"/>
    <property type="molecule type" value="Genomic_DNA"/>
</dbReference>
<evidence type="ECO:0000256" key="1">
    <source>
        <dbReference type="SAM" id="MobiDB-lite"/>
    </source>
</evidence>
<dbReference type="Proteomes" id="UP001174936">
    <property type="component" value="Unassembled WGS sequence"/>
</dbReference>
<accession>A0AA40CLE1</accession>
<evidence type="ECO:0000256" key="2">
    <source>
        <dbReference type="SAM" id="SignalP"/>
    </source>
</evidence>
<proteinExistence type="predicted"/>
<comment type="caution">
    <text evidence="3">The sequence shown here is derived from an EMBL/GenBank/DDBJ whole genome shotgun (WGS) entry which is preliminary data.</text>
</comment>
<feature type="signal peptide" evidence="2">
    <location>
        <begin position="1"/>
        <end position="18"/>
    </location>
</feature>
<sequence length="285" mass="31277">MRLEAWVSAACLASTASAIGVMGPGQAARPKGKPEKMLDFKWANPFADKQIDNFYSLCGAEKTFQAKEYLLDDVSEEPPLGLAAFQTALKEVFSTREYPGSWDGIDPHGYDRNLLQMEYADVPVKVREWIEEQERSSGPGKGLFAVFKKLAQGTHAVSTVKVPEVATPAELRAADAEKTVLFAPGAIYSTLPLWVADESECKDLLSDLEKYSPKLVDGGVVAYPIRKTRAKRAVNRRDAEFTVKAQVLKAKPVAAEAKSAEEPAKSEEPVKEAVKEDAKEKKDEL</sequence>
<protein>
    <submittedName>
        <fullName evidence="3">Uncharacterized protein</fullName>
    </submittedName>
</protein>
<reference evidence="3" key="1">
    <citation type="submission" date="2023-06" db="EMBL/GenBank/DDBJ databases">
        <title>Genome-scale phylogeny and comparative genomics of the fungal order Sordariales.</title>
        <authorList>
            <consortium name="Lawrence Berkeley National Laboratory"/>
            <person name="Hensen N."/>
            <person name="Bonometti L."/>
            <person name="Westerberg I."/>
            <person name="Brannstrom I.O."/>
            <person name="Guillou S."/>
            <person name="Cros-Aarteil S."/>
            <person name="Calhoun S."/>
            <person name="Haridas S."/>
            <person name="Kuo A."/>
            <person name="Mondo S."/>
            <person name="Pangilinan J."/>
            <person name="Riley R."/>
            <person name="Labutti K."/>
            <person name="Andreopoulos B."/>
            <person name="Lipzen A."/>
            <person name="Chen C."/>
            <person name="Yanf M."/>
            <person name="Daum C."/>
            <person name="Ng V."/>
            <person name="Clum A."/>
            <person name="Steindorff A."/>
            <person name="Ohm R."/>
            <person name="Martin F."/>
            <person name="Silar P."/>
            <person name="Natvig D."/>
            <person name="Lalanne C."/>
            <person name="Gautier V."/>
            <person name="Ament-Velasquez S.L."/>
            <person name="Kruys A."/>
            <person name="Hutchinson M.I."/>
            <person name="Powell A.J."/>
            <person name="Barry K."/>
            <person name="Miller A.N."/>
            <person name="Grigoriev I.V."/>
            <person name="Debuchy R."/>
            <person name="Gladieux P."/>
            <person name="Thoren M.H."/>
            <person name="Johannesson H."/>
        </authorList>
    </citation>
    <scope>NUCLEOTIDE SEQUENCE</scope>
    <source>
        <strain evidence="3">SMH2532-1</strain>
    </source>
</reference>
<evidence type="ECO:0000313" key="3">
    <source>
        <dbReference type="EMBL" id="KAK0641299.1"/>
    </source>
</evidence>
<organism evidence="3 4">
    <name type="scientific">Cercophora newfieldiana</name>
    <dbReference type="NCBI Taxonomy" id="92897"/>
    <lineage>
        <taxon>Eukaryota</taxon>
        <taxon>Fungi</taxon>
        <taxon>Dikarya</taxon>
        <taxon>Ascomycota</taxon>
        <taxon>Pezizomycotina</taxon>
        <taxon>Sordariomycetes</taxon>
        <taxon>Sordariomycetidae</taxon>
        <taxon>Sordariales</taxon>
        <taxon>Lasiosphaeriaceae</taxon>
        <taxon>Cercophora</taxon>
    </lineage>
</organism>
<keyword evidence="4" id="KW-1185">Reference proteome</keyword>
<feature type="compositionally biased region" description="Basic and acidic residues" evidence="1">
    <location>
        <begin position="258"/>
        <end position="285"/>
    </location>
</feature>
<feature type="chain" id="PRO_5041386181" evidence="2">
    <location>
        <begin position="19"/>
        <end position="285"/>
    </location>
</feature>
<dbReference type="AlphaFoldDB" id="A0AA40CLE1"/>
<gene>
    <name evidence="3" type="ORF">B0T16DRAFT_334093</name>
</gene>
<evidence type="ECO:0000313" key="4">
    <source>
        <dbReference type="Proteomes" id="UP001174936"/>
    </source>
</evidence>
<keyword evidence="2" id="KW-0732">Signal</keyword>
<feature type="region of interest" description="Disordered" evidence="1">
    <location>
        <begin position="252"/>
        <end position="285"/>
    </location>
</feature>
<name>A0AA40CLE1_9PEZI</name>